<dbReference type="PANTHER" id="PTHR43228">
    <property type="entry name" value="TWO-COMPONENT RESPONSE REGULATOR"/>
    <property type="match status" value="1"/>
</dbReference>
<feature type="modified residue" description="4-aspartylphosphate" evidence="1">
    <location>
        <position position="55"/>
    </location>
</feature>
<sequence length="81" mass="8992">MALMNVLIVDDSSTSRHHIRQVLEKLGFEHFCEAASSEAAIPYLEQEPFKLIITDYHMPGMDGWISRATSAAAACNPTPRC</sequence>
<accession>A0A3S4HSR3</accession>
<dbReference type="InterPro" id="IPR052048">
    <property type="entry name" value="ST_Response_Regulator"/>
</dbReference>
<dbReference type="AlphaFoldDB" id="A0A3S4HSR3"/>
<reference evidence="3 4" key="1">
    <citation type="submission" date="2018-12" db="EMBL/GenBank/DDBJ databases">
        <authorList>
            <consortium name="Pathogen Informatics"/>
        </authorList>
    </citation>
    <scope>NUCLEOTIDE SEQUENCE [LARGE SCALE GENOMIC DNA]</scope>
    <source>
        <strain evidence="3 4">NCTC9695</strain>
    </source>
</reference>
<dbReference type="PANTHER" id="PTHR43228:SF1">
    <property type="entry name" value="TWO-COMPONENT RESPONSE REGULATOR ARR22"/>
    <property type="match status" value="1"/>
</dbReference>
<dbReference type="Pfam" id="PF00072">
    <property type="entry name" value="Response_reg"/>
    <property type="match status" value="1"/>
</dbReference>
<evidence type="ECO:0000313" key="4">
    <source>
        <dbReference type="Proteomes" id="UP000275777"/>
    </source>
</evidence>
<name>A0A3S4HSR3_CHRVL</name>
<gene>
    <name evidence="3" type="primary">cheY_7</name>
    <name evidence="3" type="ORF">NCTC9695_04190</name>
</gene>
<dbReference type="SUPFAM" id="SSF52172">
    <property type="entry name" value="CheY-like"/>
    <property type="match status" value="1"/>
</dbReference>
<dbReference type="InterPro" id="IPR001789">
    <property type="entry name" value="Sig_transdc_resp-reg_receiver"/>
</dbReference>
<dbReference type="PROSITE" id="PS50110">
    <property type="entry name" value="RESPONSE_REGULATORY"/>
    <property type="match status" value="1"/>
</dbReference>
<organism evidence="3 4">
    <name type="scientific">Chromobacterium violaceum</name>
    <dbReference type="NCBI Taxonomy" id="536"/>
    <lineage>
        <taxon>Bacteria</taxon>
        <taxon>Pseudomonadati</taxon>
        <taxon>Pseudomonadota</taxon>
        <taxon>Betaproteobacteria</taxon>
        <taxon>Neisseriales</taxon>
        <taxon>Chromobacteriaceae</taxon>
        <taxon>Chromobacterium</taxon>
    </lineage>
</organism>
<keyword evidence="1" id="KW-0597">Phosphoprotein</keyword>
<evidence type="ECO:0000256" key="1">
    <source>
        <dbReference type="PROSITE-ProRule" id="PRU00169"/>
    </source>
</evidence>
<dbReference type="GO" id="GO:0000160">
    <property type="term" value="P:phosphorelay signal transduction system"/>
    <property type="evidence" value="ECO:0007669"/>
    <property type="project" value="InterPro"/>
</dbReference>
<protein>
    <submittedName>
        <fullName evidence="3">Chemotaxis protein CheY</fullName>
    </submittedName>
</protein>
<feature type="domain" description="Response regulatory" evidence="2">
    <location>
        <begin position="5"/>
        <end position="81"/>
    </location>
</feature>
<proteinExistence type="predicted"/>
<evidence type="ECO:0000313" key="3">
    <source>
        <dbReference type="EMBL" id="VEB43731.1"/>
    </source>
</evidence>
<dbReference type="EMBL" id="LR134182">
    <property type="protein sequence ID" value="VEB43731.1"/>
    <property type="molecule type" value="Genomic_DNA"/>
</dbReference>
<dbReference type="Gene3D" id="3.40.50.2300">
    <property type="match status" value="1"/>
</dbReference>
<dbReference type="Proteomes" id="UP000275777">
    <property type="component" value="Chromosome"/>
</dbReference>
<evidence type="ECO:0000259" key="2">
    <source>
        <dbReference type="PROSITE" id="PS50110"/>
    </source>
</evidence>
<dbReference type="InterPro" id="IPR011006">
    <property type="entry name" value="CheY-like_superfamily"/>
</dbReference>